<accession>A0A917LYE3</accession>
<keyword evidence="2" id="KW-0808">Transferase</keyword>
<dbReference type="EMBL" id="BMEQ01000022">
    <property type="protein sequence ID" value="GGG65953.1"/>
    <property type="molecule type" value="Genomic_DNA"/>
</dbReference>
<evidence type="ECO:0000313" key="2">
    <source>
        <dbReference type="EMBL" id="GGG65953.1"/>
    </source>
</evidence>
<keyword evidence="3" id="KW-1185">Reference proteome</keyword>
<dbReference type="InterPro" id="IPR023606">
    <property type="entry name" value="CoA-Trfase_III_dom_1_sf"/>
</dbReference>
<organism evidence="2 3">
    <name type="scientific">Kocuria dechangensis</name>
    <dbReference type="NCBI Taxonomy" id="1176249"/>
    <lineage>
        <taxon>Bacteria</taxon>
        <taxon>Bacillati</taxon>
        <taxon>Actinomycetota</taxon>
        <taxon>Actinomycetes</taxon>
        <taxon>Micrococcales</taxon>
        <taxon>Micrococcaceae</taxon>
        <taxon>Kocuria</taxon>
    </lineage>
</organism>
<dbReference type="InterPro" id="IPR050509">
    <property type="entry name" value="CoA-transferase_III"/>
</dbReference>
<sequence>MEARRSGPLSGMRIVELGGIGPVPFAGMYFADLGAEVLRIDRQQGGFDMPIDPRFDTLQRGKQRITVDLKHPGGAQALLCLVEQSDVLLDSYRPGVLERLGVGPQVCLERNPRLVIGRMTGWGQEGPLAQRAGHDPTYLAHTGALHAIGRAGGPPQLPLSLVGDFGGGAMYLISGVLAALWEAGRSGQGQVVDAAIVDGVSHLMASPYSLFNGGAWTDERGTNLIDSGAPFVDVYETSDSRHMVVAALEPQFYAQLLDGLGLAVADLPRQWDQDGWPQLRETFTAVFGSRTRDEWTAVFEDTDACVAPVLSMAEAPRSAHLAARGTFIERDGHHEPAPAPRFSRTTPGEPPAPSAPYEIPAAQALGAWGAADPDAVLATGAVLDRVRV</sequence>
<reference evidence="2" key="2">
    <citation type="submission" date="2020-09" db="EMBL/GenBank/DDBJ databases">
        <authorList>
            <person name="Sun Q."/>
            <person name="Zhou Y."/>
        </authorList>
    </citation>
    <scope>NUCLEOTIDE SEQUENCE</scope>
    <source>
        <strain evidence="2">CGMCC 1.12187</strain>
    </source>
</reference>
<dbReference type="PANTHER" id="PTHR48228:SF5">
    <property type="entry name" value="ALPHA-METHYLACYL-COA RACEMASE"/>
    <property type="match status" value="1"/>
</dbReference>
<dbReference type="SUPFAM" id="SSF89796">
    <property type="entry name" value="CoA-transferase family III (CaiB/BaiF)"/>
    <property type="match status" value="1"/>
</dbReference>
<evidence type="ECO:0000256" key="1">
    <source>
        <dbReference type="SAM" id="MobiDB-lite"/>
    </source>
</evidence>
<proteinExistence type="predicted"/>
<dbReference type="InterPro" id="IPR044855">
    <property type="entry name" value="CoA-Trfase_III_dom3_sf"/>
</dbReference>
<dbReference type="Gene3D" id="3.30.1540.10">
    <property type="entry name" value="formyl-coa transferase, domain 3"/>
    <property type="match status" value="1"/>
</dbReference>
<dbReference type="Pfam" id="PF02515">
    <property type="entry name" value="CoA_transf_3"/>
    <property type="match status" value="1"/>
</dbReference>
<dbReference type="Gene3D" id="3.40.50.10540">
    <property type="entry name" value="Crotonobetainyl-coa:carnitine coa-transferase, domain 1"/>
    <property type="match status" value="1"/>
</dbReference>
<dbReference type="PANTHER" id="PTHR48228">
    <property type="entry name" value="SUCCINYL-COA--D-CITRAMALATE COA-TRANSFERASE"/>
    <property type="match status" value="1"/>
</dbReference>
<dbReference type="Proteomes" id="UP000638848">
    <property type="component" value="Unassembled WGS sequence"/>
</dbReference>
<comment type="caution">
    <text evidence="2">The sequence shown here is derived from an EMBL/GenBank/DDBJ whole genome shotgun (WGS) entry which is preliminary data.</text>
</comment>
<dbReference type="GO" id="GO:0016740">
    <property type="term" value="F:transferase activity"/>
    <property type="evidence" value="ECO:0007669"/>
    <property type="project" value="UniProtKB-KW"/>
</dbReference>
<protein>
    <submittedName>
        <fullName evidence="2">CoA transferase</fullName>
    </submittedName>
</protein>
<dbReference type="AlphaFoldDB" id="A0A917LYE3"/>
<evidence type="ECO:0000313" key="3">
    <source>
        <dbReference type="Proteomes" id="UP000638848"/>
    </source>
</evidence>
<reference evidence="2" key="1">
    <citation type="journal article" date="2014" name="Int. J. Syst. Evol. Microbiol.">
        <title>Complete genome sequence of Corynebacterium casei LMG S-19264T (=DSM 44701T), isolated from a smear-ripened cheese.</title>
        <authorList>
            <consortium name="US DOE Joint Genome Institute (JGI-PGF)"/>
            <person name="Walter F."/>
            <person name="Albersmeier A."/>
            <person name="Kalinowski J."/>
            <person name="Ruckert C."/>
        </authorList>
    </citation>
    <scope>NUCLEOTIDE SEQUENCE</scope>
    <source>
        <strain evidence="2">CGMCC 1.12187</strain>
    </source>
</reference>
<dbReference type="InterPro" id="IPR003673">
    <property type="entry name" value="CoA-Trfase_fam_III"/>
</dbReference>
<gene>
    <name evidence="2" type="primary">mcr</name>
    <name evidence="2" type="ORF">GCM10011374_32400</name>
</gene>
<name>A0A917LYE3_9MICC</name>
<feature type="region of interest" description="Disordered" evidence="1">
    <location>
        <begin position="331"/>
        <end position="357"/>
    </location>
</feature>